<comment type="subcellular location">
    <subcellularLocation>
        <location evidence="8">Cytoplasm</location>
    </subcellularLocation>
</comment>
<evidence type="ECO:0000256" key="10">
    <source>
        <dbReference type="RuleBase" id="RU000612"/>
    </source>
</evidence>
<dbReference type="UniPathway" id="UPA00109">
    <property type="reaction ID" value="UER00181"/>
</dbReference>
<dbReference type="GO" id="GO:0097367">
    <property type="term" value="F:carbohydrate derivative binding"/>
    <property type="evidence" value="ECO:0007669"/>
    <property type="project" value="InterPro"/>
</dbReference>
<dbReference type="GO" id="GO:0051156">
    <property type="term" value="P:glucose 6-phosphate metabolic process"/>
    <property type="evidence" value="ECO:0007669"/>
    <property type="project" value="TreeGrafter"/>
</dbReference>
<dbReference type="Pfam" id="PF00300">
    <property type="entry name" value="His_Phos_1"/>
    <property type="match status" value="1"/>
</dbReference>
<evidence type="ECO:0000256" key="2">
    <source>
        <dbReference type="ARBA" id="ARBA00006604"/>
    </source>
</evidence>
<organism evidence="11 12">
    <name type="scientific">Sulfuriferula nivalis</name>
    <dbReference type="NCBI Taxonomy" id="2675298"/>
    <lineage>
        <taxon>Bacteria</taxon>
        <taxon>Pseudomonadati</taxon>
        <taxon>Pseudomonadota</taxon>
        <taxon>Betaproteobacteria</taxon>
        <taxon>Nitrosomonadales</taxon>
        <taxon>Sulfuricellaceae</taxon>
        <taxon>Sulfuriferula</taxon>
    </lineage>
</organism>
<evidence type="ECO:0000313" key="12">
    <source>
        <dbReference type="Proteomes" id="UP000463939"/>
    </source>
</evidence>
<protein>
    <recommendedName>
        <fullName evidence="8">Glucose-6-phosphate isomerase</fullName>
        <shortName evidence="8">GPI</shortName>
        <ecNumber evidence="8">5.3.1.9</ecNumber>
    </recommendedName>
    <alternativeName>
        <fullName evidence="8">Phosphoglucose isomerase</fullName>
        <shortName evidence="8">PGI</shortName>
    </alternativeName>
    <alternativeName>
        <fullName evidence="8">Phosphohexose isomerase</fullName>
        <shortName evidence="8">PHI</shortName>
    </alternativeName>
</protein>
<dbReference type="UniPathway" id="UPA00138"/>
<comment type="similarity">
    <text evidence="2 8 10">Belongs to the GPI family.</text>
</comment>
<reference evidence="12" key="1">
    <citation type="submission" date="2019-11" db="EMBL/GenBank/DDBJ databases">
        <title>Isolation and characterization of a novel species in the genus Sulfuriferula.</title>
        <authorList>
            <person name="Mochizuki J."/>
            <person name="Kojima H."/>
            <person name="Fukui M."/>
        </authorList>
    </citation>
    <scope>NUCLEOTIDE SEQUENCE [LARGE SCALE GENOMIC DNA]</scope>
    <source>
        <strain evidence="12">SGTM</strain>
    </source>
</reference>
<dbReference type="PROSITE" id="PS00174">
    <property type="entry name" value="P_GLUCOSE_ISOMERASE_2"/>
    <property type="match status" value="1"/>
</dbReference>
<feature type="binding site" evidence="9">
    <location>
        <position position="65"/>
    </location>
    <ligand>
        <name>substrate</name>
    </ligand>
</feature>
<dbReference type="CDD" id="cd07067">
    <property type="entry name" value="HP_PGM_like"/>
    <property type="match status" value="1"/>
</dbReference>
<dbReference type="CDD" id="cd05016">
    <property type="entry name" value="SIS_PGI_2"/>
    <property type="match status" value="1"/>
</dbReference>
<dbReference type="InterPro" id="IPR013078">
    <property type="entry name" value="His_Pase_superF_clade-1"/>
</dbReference>
<proteinExistence type="inferred from homology"/>
<gene>
    <name evidence="8" type="primary">pgi</name>
    <name evidence="11" type="ORF">SFSGTM_15350</name>
</gene>
<sequence length="779" mass="86882">MKPDTSKPLRLYLIRHGETEWSLSGRHTGRTDISLTENGEDEARELGKRLVGISFAHVLVSPLKRALQTFELAGLDKIPEIEPDLAEWDYGEYEGQRSVDIRKERPDWNVYLDGCPHGEMPAQVSDRADRLLARLCEMDGNIALFSHGQFSSVLAARWIGLAVANAQHFMLGTASLSIFTFDPHHPTVPVIALWNAVSHEIFSTVSSHSVGGTMTAKERSLARWENEGGEIPQPKPSRENSIVPLTKLAAWQALEKHYPKVRELHLRKLFADDPTRGNRMTVEAVGIYFDYSKHRITDETIELLLQLAEESGLGSRIDAMFRGEKINVTEKRAVLHVALRTPKGESIFVDGVDIVPEVHAVLNKMADFSTKVRSGAWKGYTGKPIRNVINIGIGGSDLGPVMAYEALRHYSQRDLTFHFVSNVDGTDFAEATRDLDAEETLFIIASKTFTTLETMTNAHTARDWVLKTMKDPAAIARHFVAVSTNAGEVTKFGIDTTNMFGFWDWVGGRYSMDSAIGLSTMIAIGPEHFHAMLDGFHQMDEHFRTAPFERNLPVLMGLLGIWYNNFFAAQTVAVLPYEQYLKRFPAYLQQLTMESNGKHVTLDGTEVDYQTGPIYWGEPGTNGQHSFYQLIHQGTKLIPCDFIGFVQPLNPLGHHHDILLANMLAQAEALAIGKTPQEVSAEGTLESLAPHQTFEGNHPSSTILLERLTPMALGKLVALYEHCVFTQGTIWQIDSFDQWGVELGKSLAKQIVTELESGATGQLKHDSSTNMLIRRNTIV</sequence>
<keyword evidence="3 8" id="KW-0312">Gluconeogenesis</keyword>
<keyword evidence="5 8" id="KW-0324">Glycolysis</keyword>
<dbReference type="HAMAP" id="MF_00473">
    <property type="entry name" value="G6P_isomerase"/>
    <property type="match status" value="1"/>
</dbReference>
<evidence type="ECO:0000256" key="6">
    <source>
        <dbReference type="ARBA" id="ARBA00023235"/>
    </source>
</evidence>
<evidence type="ECO:0000256" key="9">
    <source>
        <dbReference type="PIRSR" id="PIRSR613078-2"/>
    </source>
</evidence>
<comment type="pathway">
    <text evidence="1 8 10">Carbohydrate degradation; glycolysis; D-glyceraldehyde 3-phosphate and glycerone phosphate from D-glucose: step 2/4.</text>
</comment>
<dbReference type="Gene3D" id="3.40.50.1240">
    <property type="entry name" value="Phosphoglycerate mutase-like"/>
    <property type="match status" value="1"/>
</dbReference>
<feature type="active site" evidence="8">
    <location>
        <position position="625"/>
    </location>
</feature>
<evidence type="ECO:0000256" key="5">
    <source>
        <dbReference type="ARBA" id="ARBA00023152"/>
    </source>
</evidence>
<dbReference type="InterPro" id="IPR018189">
    <property type="entry name" value="Phosphoglucose_isomerase_CS"/>
</dbReference>
<dbReference type="PROSITE" id="PS00765">
    <property type="entry name" value="P_GLUCOSE_ISOMERASE_1"/>
    <property type="match status" value="1"/>
</dbReference>
<comment type="pathway">
    <text evidence="8">Carbohydrate biosynthesis; gluconeogenesis.</text>
</comment>
<keyword evidence="12" id="KW-1185">Reference proteome</keyword>
<dbReference type="CDD" id="cd05015">
    <property type="entry name" value="SIS_PGI_1"/>
    <property type="match status" value="1"/>
</dbReference>
<dbReference type="FunFam" id="3.40.50.10490:FF:000018">
    <property type="entry name" value="Glucose-6-phosphate isomerase"/>
    <property type="match status" value="1"/>
</dbReference>
<dbReference type="KEGG" id="sniv:SFSGTM_15350"/>
<dbReference type="SUPFAM" id="SSF53697">
    <property type="entry name" value="SIS domain"/>
    <property type="match status" value="1"/>
</dbReference>
<dbReference type="InterPro" id="IPR023096">
    <property type="entry name" value="G6P_Isomerase_C"/>
</dbReference>
<name>A0A809SDT0_9PROT</name>
<dbReference type="GO" id="GO:0006096">
    <property type="term" value="P:glycolytic process"/>
    <property type="evidence" value="ECO:0007669"/>
    <property type="project" value="UniProtKB-UniRule"/>
</dbReference>
<evidence type="ECO:0000313" key="11">
    <source>
        <dbReference type="EMBL" id="BBP00827.1"/>
    </source>
</evidence>
<dbReference type="Proteomes" id="UP000463939">
    <property type="component" value="Chromosome"/>
</dbReference>
<dbReference type="GO" id="GO:0004347">
    <property type="term" value="F:glucose-6-phosphate isomerase activity"/>
    <property type="evidence" value="ECO:0007669"/>
    <property type="project" value="UniProtKB-UniRule"/>
</dbReference>
<dbReference type="RefSeq" id="WP_162084689.1">
    <property type="nucleotide sequence ID" value="NZ_AP021881.1"/>
</dbReference>
<feature type="active site" evidence="8">
    <location>
        <position position="745"/>
    </location>
</feature>
<comment type="catalytic activity">
    <reaction evidence="7 8 10">
        <text>alpha-D-glucose 6-phosphate = beta-D-fructose 6-phosphate</text>
        <dbReference type="Rhea" id="RHEA:11816"/>
        <dbReference type="ChEBI" id="CHEBI:57634"/>
        <dbReference type="ChEBI" id="CHEBI:58225"/>
        <dbReference type="EC" id="5.3.1.9"/>
    </reaction>
</comment>
<dbReference type="Gene3D" id="3.40.50.10490">
    <property type="entry name" value="Glucose-6-phosphate isomerase like protein, domain 1"/>
    <property type="match status" value="2"/>
</dbReference>
<dbReference type="EC" id="5.3.1.9" evidence="8"/>
<dbReference type="InterPro" id="IPR001672">
    <property type="entry name" value="G6P_Isomerase"/>
</dbReference>
<accession>A0A809SDT0</accession>
<dbReference type="InterPro" id="IPR046348">
    <property type="entry name" value="SIS_dom_sf"/>
</dbReference>
<dbReference type="PROSITE" id="PS51463">
    <property type="entry name" value="P_GLUCOSE_ISOMERASE_3"/>
    <property type="match status" value="1"/>
</dbReference>
<dbReference type="GO" id="GO:0005829">
    <property type="term" value="C:cytosol"/>
    <property type="evidence" value="ECO:0007669"/>
    <property type="project" value="TreeGrafter"/>
</dbReference>
<dbReference type="GO" id="GO:0006094">
    <property type="term" value="P:gluconeogenesis"/>
    <property type="evidence" value="ECO:0007669"/>
    <property type="project" value="UniProtKB-UniRule"/>
</dbReference>
<dbReference type="AlphaFoldDB" id="A0A809SDT0"/>
<dbReference type="NCBIfam" id="NF001211">
    <property type="entry name" value="PRK00179.1"/>
    <property type="match status" value="1"/>
</dbReference>
<evidence type="ECO:0000256" key="8">
    <source>
        <dbReference type="HAMAP-Rule" id="MF_00473"/>
    </source>
</evidence>
<evidence type="ECO:0000256" key="1">
    <source>
        <dbReference type="ARBA" id="ARBA00004926"/>
    </source>
</evidence>
<evidence type="ECO:0000256" key="3">
    <source>
        <dbReference type="ARBA" id="ARBA00022432"/>
    </source>
</evidence>
<keyword evidence="4 8" id="KW-0963">Cytoplasm</keyword>
<dbReference type="Gene3D" id="1.10.1390.10">
    <property type="match status" value="1"/>
</dbReference>
<dbReference type="InterPro" id="IPR035482">
    <property type="entry name" value="SIS_PGI_2"/>
</dbReference>
<comment type="function">
    <text evidence="8">Catalyzes the reversible isomerization of glucose-6-phosphate to fructose-6-phosphate.</text>
</comment>
<dbReference type="PANTHER" id="PTHR11469:SF1">
    <property type="entry name" value="GLUCOSE-6-PHOSPHATE ISOMERASE"/>
    <property type="match status" value="1"/>
</dbReference>
<keyword evidence="6 8" id="KW-0413">Isomerase</keyword>
<dbReference type="SUPFAM" id="SSF53254">
    <property type="entry name" value="Phosphoglycerate mutase-like"/>
    <property type="match status" value="1"/>
</dbReference>
<feature type="active site" description="Proton donor" evidence="8">
    <location>
        <position position="594"/>
    </location>
</feature>
<dbReference type="InterPro" id="IPR035476">
    <property type="entry name" value="SIS_PGI_1"/>
</dbReference>
<dbReference type="PANTHER" id="PTHR11469">
    <property type="entry name" value="GLUCOSE-6-PHOSPHATE ISOMERASE"/>
    <property type="match status" value="1"/>
</dbReference>
<dbReference type="PRINTS" id="PR00662">
    <property type="entry name" value="G6PISOMERASE"/>
</dbReference>
<evidence type="ECO:0000256" key="4">
    <source>
        <dbReference type="ARBA" id="ARBA00022490"/>
    </source>
</evidence>
<dbReference type="EMBL" id="AP021881">
    <property type="protein sequence ID" value="BBP00827.1"/>
    <property type="molecule type" value="Genomic_DNA"/>
</dbReference>
<dbReference type="GO" id="GO:0048029">
    <property type="term" value="F:monosaccharide binding"/>
    <property type="evidence" value="ECO:0007669"/>
    <property type="project" value="TreeGrafter"/>
</dbReference>
<evidence type="ECO:0000256" key="7">
    <source>
        <dbReference type="ARBA" id="ARBA00029321"/>
    </source>
</evidence>
<dbReference type="SMART" id="SM00855">
    <property type="entry name" value="PGAM"/>
    <property type="match status" value="1"/>
</dbReference>
<feature type="binding site" evidence="9">
    <location>
        <begin position="28"/>
        <end position="29"/>
    </location>
    <ligand>
        <name>substrate</name>
    </ligand>
</feature>
<dbReference type="Pfam" id="PF00342">
    <property type="entry name" value="PGI"/>
    <property type="match status" value="1"/>
</dbReference>
<dbReference type="InterPro" id="IPR029033">
    <property type="entry name" value="His_PPase_superfam"/>
</dbReference>